<dbReference type="STRING" id="1579316.RC74_21120"/>
<dbReference type="InterPro" id="IPR005939">
    <property type="entry name" value="BLH_phosphatase-like"/>
</dbReference>
<name>A0A126V526_9RHOB</name>
<dbReference type="EMBL" id="CP014327">
    <property type="protein sequence ID" value="AML53424.1"/>
    <property type="molecule type" value="Genomic_DNA"/>
</dbReference>
<dbReference type="InterPro" id="IPR029021">
    <property type="entry name" value="Prot-tyrosine_phosphatase-like"/>
</dbReference>
<dbReference type="RefSeq" id="WP_039002508.1">
    <property type="nucleotide sequence ID" value="NZ_CP014327.1"/>
</dbReference>
<keyword evidence="3" id="KW-1185">Reference proteome</keyword>
<gene>
    <name evidence="2" type="ORF">RC74_21120</name>
</gene>
<evidence type="ECO:0000313" key="3">
    <source>
        <dbReference type="Proteomes" id="UP000070371"/>
    </source>
</evidence>
<dbReference type="Pfam" id="PF04273">
    <property type="entry name" value="BLH_phosphatase"/>
    <property type="match status" value="1"/>
</dbReference>
<dbReference type="GO" id="GO:0016787">
    <property type="term" value="F:hydrolase activity"/>
    <property type="evidence" value="ECO:0007669"/>
    <property type="project" value="InterPro"/>
</dbReference>
<evidence type="ECO:0000313" key="2">
    <source>
        <dbReference type="EMBL" id="AML53424.1"/>
    </source>
</evidence>
<dbReference type="KEGG" id="hat:RC74_21120"/>
<dbReference type="NCBIfam" id="TIGR01244">
    <property type="entry name" value="TIGR01244 family sulfur transferase"/>
    <property type="match status" value="1"/>
</dbReference>
<dbReference type="AlphaFoldDB" id="A0A126V526"/>
<dbReference type="CDD" id="cd14503">
    <property type="entry name" value="PTP-bact"/>
    <property type="match status" value="1"/>
</dbReference>
<proteinExistence type="predicted"/>
<dbReference type="Gene3D" id="3.90.190.10">
    <property type="entry name" value="Protein tyrosine phosphatase superfamily"/>
    <property type="match status" value="1"/>
</dbReference>
<dbReference type="Proteomes" id="UP000070371">
    <property type="component" value="Chromosome"/>
</dbReference>
<protein>
    <recommendedName>
        <fullName evidence="1">Beta-lactamase hydrolase-like protein phosphatase-like domain-containing protein</fullName>
    </recommendedName>
</protein>
<organism evidence="2 3">
    <name type="scientific">Falsihalocynthiibacter arcticus</name>
    <dbReference type="NCBI Taxonomy" id="1579316"/>
    <lineage>
        <taxon>Bacteria</taxon>
        <taxon>Pseudomonadati</taxon>
        <taxon>Pseudomonadota</taxon>
        <taxon>Alphaproteobacteria</taxon>
        <taxon>Rhodobacterales</taxon>
        <taxon>Roseobacteraceae</taxon>
        <taxon>Falsihalocynthiibacter</taxon>
    </lineage>
</organism>
<accession>A0A126V526</accession>
<dbReference type="OrthoDB" id="9805710at2"/>
<reference evidence="2 3" key="1">
    <citation type="submission" date="2016-02" db="EMBL/GenBank/DDBJ databases">
        <title>Complete genome sequence of Halocynthiibacter arcticus PAMC 20958t from arctic marine sediment.</title>
        <authorList>
            <person name="Lee Y.M."/>
            <person name="Baek K."/>
            <person name="Lee H.K."/>
            <person name="Shin S.C."/>
        </authorList>
    </citation>
    <scope>NUCLEOTIDE SEQUENCE [LARGE SCALE GENOMIC DNA]</scope>
    <source>
        <strain evidence="2">PAMC 20958</strain>
    </source>
</reference>
<feature type="domain" description="Beta-lactamase hydrolase-like protein phosphatase-like" evidence="1">
    <location>
        <begin position="2"/>
        <end position="110"/>
    </location>
</feature>
<evidence type="ECO:0000259" key="1">
    <source>
        <dbReference type="Pfam" id="PF04273"/>
    </source>
</evidence>
<sequence>MDIKTITDTYAVSAQIEPNDVQALVDAGFTTVICNRPDSEVPPALQAAEIKAAVETAGLKFVINPVVHGQLTQAILDIQAREIETATGKCFAYCASGNRSTVVWALGSAGKISTSQIIAAGEAAGYQLEAMRNQLDLLAEK</sequence>